<keyword evidence="2" id="KW-1185">Reference proteome</keyword>
<evidence type="ECO:0008006" key="3">
    <source>
        <dbReference type="Google" id="ProtNLM"/>
    </source>
</evidence>
<sequence>MFFPKRPAGLPGLRDDLGGRRILVVEPSQTLPLALRGVAGASVTIARLAMIDAALLARATPDVVLAPLLSPEHDILDLARLLHKLGYSGALRAYCQPVPNARLIRAEVQQIWPEVDFDILEVHPRPD</sequence>
<organism evidence="1 2">
    <name type="scientific">Rhodobacter xanthinilyticus</name>
    <dbReference type="NCBI Taxonomy" id="1850250"/>
    <lineage>
        <taxon>Bacteria</taxon>
        <taxon>Pseudomonadati</taxon>
        <taxon>Pseudomonadota</taxon>
        <taxon>Alphaproteobacteria</taxon>
        <taxon>Rhodobacterales</taxon>
        <taxon>Rhodobacter group</taxon>
        <taxon>Rhodobacter</taxon>
    </lineage>
</organism>
<dbReference type="Proteomes" id="UP000176562">
    <property type="component" value="Chromosome"/>
</dbReference>
<name>A0A1D9MCC8_9RHOB</name>
<dbReference type="AlphaFoldDB" id="A0A1D9MCC8"/>
<reference evidence="1 2" key="1">
    <citation type="submission" date="2016-10" db="EMBL/GenBank/DDBJ databases">
        <title>Rhodobacter sp. LPB0142, isolated from sea water.</title>
        <authorList>
            <person name="Kim E."/>
            <person name="Yi H."/>
        </authorList>
    </citation>
    <scope>NUCLEOTIDE SEQUENCE [LARGE SCALE GENOMIC DNA]</scope>
    <source>
        <strain evidence="1 2">LPB0142</strain>
    </source>
</reference>
<evidence type="ECO:0000313" key="1">
    <source>
        <dbReference type="EMBL" id="AOZ69491.1"/>
    </source>
</evidence>
<dbReference type="EMBL" id="CP017781">
    <property type="protein sequence ID" value="AOZ69491.1"/>
    <property type="molecule type" value="Genomic_DNA"/>
</dbReference>
<proteinExistence type="predicted"/>
<accession>A0A1D9MCC8</accession>
<evidence type="ECO:0000313" key="2">
    <source>
        <dbReference type="Proteomes" id="UP000176562"/>
    </source>
</evidence>
<protein>
    <recommendedName>
        <fullName evidence="3">Response regulatory domain-containing protein</fullName>
    </recommendedName>
</protein>
<gene>
    <name evidence="1" type="ORF">LPB142_09350</name>
</gene>
<dbReference type="KEGG" id="rhp:LPB142_09350"/>